<dbReference type="InterPro" id="IPR050465">
    <property type="entry name" value="UPF0194_transport"/>
</dbReference>
<evidence type="ECO:0000313" key="4">
    <source>
        <dbReference type="Proteomes" id="UP000077255"/>
    </source>
</evidence>
<dbReference type="Gene3D" id="2.40.30.170">
    <property type="match status" value="1"/>
</dbReference>
<organism evidence="3 4">
    <name type="scientific">Dyella thiooxydans</name>
    <dbReference type="NCBI Taxonomy" id="445710"/>
    <lineage>
        <taxon>Bacteria</taxon>
        <taxon>Pseudomonadati</taxon>
        <taxon>Pseudomonadota</taxon>
        <taxon>Gammaproteobacteria</taxon>
        <taxon>Lysobacterales</taxon>
        <taxon>Rhodanobacteraceae</taxon>
        <taxon>Dyella</taxon>
    </lineage>
</organism>
<gene>
    <name evidence="3" type="ORF">ATSB10_26020</name>
</gene>
<keyword evidence="2" id="KW-0175">Coiled coil</keyword>
<dbReference type="PANTHER" id="PTHR32347:SF23">
    <property type="entry name" value="BLL5650 PROTEIN"/>
    <property type="match status" value="1"/>
</dbReference>
<name>A0A160N2C6_9GAMM</name>
<keyword evidence="4" id="KW-1185">Reference proteome</keyword>
<dbReference type="Proteomes" id="UP000077255">
    <property type="component" value="Chromosome"/>
</dbReference>
<accession>A0A160N2C6</accession>
<reference evidence="3 4" key="1">
    <citation type="submission" date="2016-02" db="EMBL/GenBank/DDBJ databases">
        <title>Complete genome sequencing and analysis of ATSB10, Dyella thiooxydans isolated from rhizosphere soil of sunflower (Helianthus annuus L.).</title>
        <authorList>
            <person name="Lee Y."/>
            <person name="Hwangbo K."/>
            <person name="Chung H."/>
            <person name="Yoo J."/>
            <person name="Kim K.Y."/>
            <person name="Sa T.M."/>
            <person name="Um Y."/>
            <person name="Madhaiyan M."/>
        </authorList>
    </citation>
    <scope>NUCLEOTIDE SEQUENCE [LARGE SCALE GENOMIC DNA]</scope>
    <source>
        <strain evidence="3 4">ATSB10</strain>
    </source>
</reference>
<evidence type="ECO:0008006" key="5">
    <source>
        <dbReference type="Google" id="ProtNLM"/>
    </source>
</evidence>
<dbReference type="STRING" id="445710.ATSB10_26020"/>
<dbReference type="RefSeq" id="WP_063673147.1">
    <property type="nucleotide sequence ID" value="NZ_CP014841.1"/>
</dbReference>
<dbReference type="PATRIC" id="fig|445710.3.peg.2594"/>
<dbReference type="AlphaFoldDB" id="A0A160N2C6"/>
<dbReference type="KEGG" id="dtx:ATSB10_26020"/>
<sequence>MSRRIAWLACATLALAGCGKPDTARVVLERVHAGPLDFVVRGEGELRSAKSTPLLIPGQVFTTRQVAWMLPDGSPVTKGELVARFSAEQSRQDLDQAEIDLERNLLARAAKQAELDDKRGQLGVDLTQVAGQLAIAHRYANASPEAMARNDILDAIQDANYLTVRQRILEWREQQSGVRGKAELAVLDAQHNTYATVADQKKADLDALELHAPHDGVLVLERDWMDQVPHVGSRLFAGDSFASLPDLSRLEVQLAVPQIEAQGVQVGDAVELHPWGEPAQKVASRLSWVAAAAQSRSRQNPVKYLMMKASVPAEVARRYGWTPGQRFVGTVVLLHADKGLAVPNVALASDGDASTVQVLADGRVERRTLQLGVRGSSRSQVLSGLHEGDEVLLGQSGSDGAPAGKGVAP</sequence>
<proteinExistence type="predicted"/>
<dbReference type="Gene3D" id="2.40.420.20">
    <property type="match status" value="1"/>
</dbReference>
<evidence type="ECO:0000256" key="2">
    <source>
        <dbReference type="ARBA" id="ARBA00023054"/>
    </source>
</evidence>
<evidence type="ECO:0000256" key="1">
    <source>
        <dbReference type="ARBA" id="ARBA00004196"/>
    </source>
</evidence>
<dbReference type="EMBL" id="CP014841">
    <property type="protein sequence ID" value="AND70056.1"/>
    <property type="molecule type" value="Genomic_DNA"/>
</dbReference>
<evidence type="ECO:0000313" key="3">
    <source>
        <dbReference type="EMBL" id="AND70056.1"/>
    </source>
</evidence>
<dbReference type="OrthoDB" id="8738918at2"/>
<dbReference type="PROSITE" id="PS51257">
    <property type="entry name" value="PROKAR_LIPOPROTEIN"/>
    <property type="match status" value="1"/>
</dbReference>
<comment type="subcellular location">
    <subcellularLocation>
        <location evidence="1">Cell envelope</location>
    </subcellularLocation>
</comment>
<dbReference type="PANTHER" id="PTHR32347">
    <property type="entry name" value="EFFLUX SYSTEM COMPONENT YKNX-RELATED"/>
    <property type="match status" value="1"/>
</dbReference>
<dbReference type="GO" id="GO:0030313">
    <property type="term" value="C:cell envelope"/>
    <property type="evidence" value="ECO:0007669"/>
    <property type="project" value="UniProtKB-SubCell"/>
</dbReference>
<protein>
    <recommendedName>
        <fullName evidence="5">RND efflux pump membrane fusion protein barrel-sandwich domain-containing protein</fullName>
    </recommendedName>
</protein>